<sequence length="114" mass="13299">MKKENIPGAYIEDDSKTENKTIIPKRYKKPPSQDEEVGLVKRSQNDNTENITEPNRIELNKKIIKEEKKDIEKIMNQIIKKVLGQKINLTLEQILPISPQFINQLQNLSDEEEN</sequence>
<feature type="region of interest" description="Disordered" evidence="1">
    <location>
        <begin position="1"/>
        <end position="53"/>
    </location>
</feature>
<keyword evidence="3" id="KW-1185">Reference proteome</keyword>
<dbReference type="EMBL" id="AVOT02013747">
    <property type="protein sequence ID" value="MBW0496643.1"/>
    <property type="molecule type" value="Genomic_DNA"/>
</dbReference>
<proteinExistence type="predicted"/>
<protein>
    <submittedName>
        <fullName evidence="2">Uncharacterized protein</fullName>
    </submittedName>
</protein>
<gene>
    <name evidence="2" type="ORF">O181_036358</name>
</gene>
<dbReference type="OrthoDB" id="2506366at2759"/>
<organism evidence="2 3">
    <name type="scientific">Austropuccinia psidii MF-1</name>
    <dbReference type="NCBI Taxonomy" id="1389203"/>
    <lineage>
        <taxon>Eukaryota</taxon>
        <taxon>Fungi</taxon>
        <taxon>Dikarya</taxon>
        <taxon>Basidiomycota</taxon>
        <taxon>Pucciniomycotina</taxon>
        <taxon>Pucciniomycetes</taxon>
        <taxon>Pucciniales</taxon>
        <taxon>Sphaerophragmiaceae</taxon>
        <taxon>Austropuccinia</taxon>
    </lineage>
</organism>
<evidence type="ECO:0000256" key="1">
    <source>
        <dbReference type="SAM" id="MobiDB-lite"/>
    </source>
</evidence>
<accession>A0A9Q3H951</accession>
<name>A0A9Q3H951_9BASI</name>
<reference evidence="2" key="1">
    <citation type="submission" date="2021-03" db="EMBL/GenBank/DDBJ databases">
        <title>Draft genome sequence of rust myrtle Austropuccinia psidii MF-1, a brazilian biotype.</title>
        <authorList>
            <person name="Quecine M.C."/>
            <person name="Pachon D.M.R."/>
            <person name="Bonatelli M.L."/>
            <person name="Correr F.H."/>
            <person name="Franceschini L.M."/>
            <person name="Leite T.F."/>
            <person name="Margarido G.R.A."/>
            <person name="Almeida C.A."/>
            <person name="Ferrarezi J.A."/>
            <person name="Labate C.A."/>
        </authorList>
    </citation>
    <scope>NUCLEOTIDE SEQUENCE</scope>
    <source>
        <strain evidence="2">MF-1</strain>
    </source>
</reference>
<comment type="caution">
    <text evidence="2">The sequence shown here is derived from an EMBL/GenBank/DDBJ whole genome shotgun (WGS) entry which is preliminary data.</text>
</comment>
<evidence type="ECO:0000313" key="2">
    <source>
        <dbReference type="EMBL" id="MBW0496643.1"/>
    </source>
</evidence>
<dbReference type="AlphaFoldDB" id="A0A9Q3H951"/>
<evidence type="ECO:0000313" key="3">
    <source>
        <dbReference type="Proteomes" id="UP000765509"/>
    </source>
</evidence>
<dbReference type="Proteomes" id="UP000765509">
    <property type="component" value="Unassembled WGS sequence"/>
</dbReference>